<evidence type="ECO:0000256" key="2">
    <source>
        <dbReference type="SAM" id="MobiDB-lite"/>
    </source>
</evidence>
<name>A0ABW4CH33_9LACO</name>
<dbReference type="RefSeq" id="WP_203626225.1">
    <property type="nucleotide sequence ID" value="NZ_BOLQ01000003.1"/>
</dbReference>
<dbReference type="SUPFAM" id="SSF110849">
    <property type="entry name" value="ParB/Sulfiredoxin"/>
    <property type="match status" value="1"/>
</dbReference>
<dbReference type="Gene3D" id="1.10.10.2830">
    <property type="match status" value="1"/>
</dbReference>
<dbReference type="Proteomes" id="UP001597196">
    <property type="component" value="Unassembled WGS sequence"/>
</dbReference>
<feature type="compositionally biased region" description="Basic residues" evidence="2">
    <location>
        <begin position="257"/>
        <end position="266"/>
    </location>
</feature>
<organism evidence="4 5">
    <name type="scientific">Lacticaseibacillus mingshuiensis</name>
    <dbReference type="NCBI Taxonomy" id="2799574"/>
    <lineage>
        <taxon>Bacteria</taxon>
        <taxon>Bacillati</taxon>
        <taxon>Bacillota</taxon>
        <taxon>Bacilli</taxon>
        <taxon>Lactobacillales</taxon>
        <taxon>Lactobacillaceae</taxon>
        <taxon>Lacticaseibacillus</taxon>
    </lineage>
</organism>
<sequence>MALSFFGRKKQEPERPSVTEIPLADIVPNRFQPRKVFSKEAIAELAETIKAHGLLQPIVVREYEPGKYEIIAGERRFRAMQSLKFDTAPALVQKMSDEESAAMALIENLQREGLSAIEEAEAYTELMTLNHMTQQALAQQLGKSQSFVANKLRLLKLSEGAQQAIMNGELSERHGRELLRLDDYHQELLLHEILANDLTVQDTHQAVEKILNPAATTPTPNTTPDAQATAQPSGLSDAGAGAPTDAAASSAEPAKSTRGRKPKNPNRHQIGGRDARMAVNTLKQSVEMIRDSGFKATVKQTETDDELLFTIAIKKDKK</sequence>
<dbReference type="Pfam" id="PF02195">
    <property type="entry name" value="ParB_N"/>
    <property type="match status" value="1"/>
</dbReference>
<reference evidence="5" key="1">
    <citation type="journal article" date="2019" name="Int. J. Syst. Evol. Microbiol.">
        <title>The Global Catalogue of Microorganisms (GCM) 10K type strain sequencing project: providing services to taxonomists for standard genome sequencing and annotation.</title>
        <authorList>
            <consortium name="The Broad Institute Genomics Platform"/>
            <consortium name="The Broad Institute Genome Sequencing Center for Infectious Disease"/>
            <person name="Wu L."/>
            <person name="Ma J."/>
        </authorList>
    </citation>
    <scope>NUCLEOTIDE SEQUENCE [LARGE SCALE GENOMIC DNA]</scope>
    <source>
        <strain evidence="5">CCM 8980</strain>
    </source>
</reference>
<feature type="domain" description="ParB-like N-terminal" evidence="3">
    <location>
        <begin position="19"/>
        <end position="109"/>
    </location>
</feature>
<dbReference type="InterPro" id="IPR050336">
    <property type="entry name" value="Chromosome_partition/occlusion"/>
</dbReference>
<accession>A0ABW4CH33</accession>
<dbReference type="Pfam" id="PF17762">
    <property type="entry name" value="HTH_ParB"/>
    <property type="match status" value="1"/>
</dbReference>
<dbReference type="Gene3D" id="3.90.1530.30">
    <property type="match status" value="1"/>
</dbReference>
<comment type="caution">
    <text evidence="4">The sequence shown here is derived from an EMBL/GenBank/DDBJ whole genome shotgun (WGS) entry which is preliminary data.</text>
</comment>
<dbReference type="InterPro" id="IPR036086">
    <property type="entry name" value="ParB/Sulfiredoxin_sf"/>
</dbReference>
<dbReference type="PANTHER" id="PTHR33375:SF8">
    <property type="entry name" value="NUCLEOID OCCLUSION PROTEIN"/>
    <property type="match status" value="1"/>
</dbReference>
<evidence type="ECO:0000313" key="5">
    <source>
        <dbReference type="Proteomes" id="UP001597196"/>
    </source>
</evidence>
<comment type="similarity">
    <text evidence="1">Belongs to the ParB family.</text>
</comment>
<dbReference type="InterPro" id="IPR041468">
    <property type="entry name" value="HTH_ParB/Spo0J"/>
</dbReference>
<evidence type="ECO:0000313" key="4">
    <source>
        <dbReference type="EMBL" id="MFD1429294.1"/>
    </source>
</evidence>
<evidence type="ECO:0000256" key="1">
    <source>
        <dbReference type="ARBA" id="ARBA00006295"/>
    </source>
</evidence>
<dbReference type="EMBL" id="JBHTOC010000004">
    <property type="protein sequence ID" value="MFD1429294.1"/>
    <property type="molecule type" value="Genomic_DNA"/>
</dbReference>
<dbReference type="InterPro" id="IPR004437">
    <property type="entry name" value="ParB/RepB/Spo0J"/>
</dbReference>
<dbReference type="NCBIfam" id="TIGR00180">
    <property type="entry name" value="parB_part"/>
    <property type="match status" value="1"/>
</dbReference>
<dbReference type="InterPro" id="IPR003115">
    <property type="entry name" value="ParB_N"/>
</dbReference>
<dbReference type="CDD" id="cd16393">
    <property type="entry name" value="SPO0J_N"/>
    <property type="match status" value="1"/>
</dbReference>
<keyword evidence="5" id="KW-1185">Reference proteome</keyword>
<protein>
    <submittedName>
        <fullName evidence="4">Nucleoid occlusion protein</fullName>
    </submittedName>
</protein>
<dbReference type="PANTHER" id="PTHR33375">
    <property type="entry name" value="CHROMOSOME-PARTITIONING PROTEIN PARB-RELATED"/>
    <property type="match status" value="1"/>
</dbReference>
<dbReference type="SMART" id="SM00470">
    <property type="entry name" value="ParB"/>
    <property type="match status" value="1"/>
</dbReference>
<proteinExistence type="inferred from homology"/>
<evidence type="ECO:0000259" key="3">
    <source>
        <dbReference type="SMART" id="SM00470"/>
    </source>
</evidence>
<feature type="compositionally biased region" description="Low complexity" evidence="2">
    <location>
        <begin position="214"/>
        <end position="256"/>
    </location>
</feature>
<gene>
    <name evidence="4" type="ORF">ACFQ4P_03385</name>
</gene>
<feature type="region of interest" description="Disordered" evidence="2">
    <location>
        <begin position="214"/>
        <end position="273"/>
    </location>
</feature>